<dbReference type="Pfam" id="PF01584">
    <property type="entry name" value="CheW"/>
    <property type="match status" value="2"/>
</dbReference>
<evidence type="ECO:0000256" key="1">
    <source>
        <dbReference type="SAM" id="MobiDB-lite"/>
    </source>
</evidence>
<feature type="region of interest" description="Disordered" evidence="1">
    <location>
        <begin position="155"/>
        <end position="174"/>
    </location>
</feature>
<dbReference type="EMBL" id="CP000828">
    <property type="protein sequence ID" value="ABW30044.1"/>
    <property type="molecule type" value="Genomic_DNA"/>
</dbReference>
<dbReference type="InterPro" id="IPR002545">
    <property type="entry name" value="CheW-lke_dom"/>
</dbReference>
<protein>
    <submittedName>
        <fullName evidence="3">Chemotaxis signal transduction protein CheW, putative</fullName>
    </submittedName>
</protein>
<dbReference type="Gene3D" id="2.30.30.40">
    <property type="entry name" value="SH3 Domains"/>
    <property type="match status" value="2"/>
</dbReference>
<name>B0C767_ACAM1</name>
<reference evidence="3 4" key="1">
    <citation type="journal article" date="2008" name="Proc. Natl. Acad. Sci. U.S.A.">
        <title>Niche adaptation and genome expansion in the chlorophyll d-producing cyanobacterium Acaryochloris marina.</title>
        <authorList>
            <person name="Swingley W.D."/>
            <person name="Chen M."/>
            <person name="Cheung P.C."/>
            <person name="Conrad A.L."/>
            <person name="Dejesa L.C."/>
            <person name="Hao J."/>
            <person name="Honchak B.M."/>
            <person name="Karbach L.E."/>
            <person name="Kurdoglu A."/>
            <person name="Lahiri S."/>
            <person name="Mastrian S.D."/>
            <person name="Miyashita H."/>
            <person name="Page L."/>
            <person name="Ramakrishna P."/>
            <person name="Satoh S."/>
            <person name="Sattley W.M."/>
            <person name="Shimada Y."/>
            <person name="Taylor H.L."/>
            <person name="Tomo T."/>
            <person name="Tsuchiya T."/>
            <person name="Wang Z.T."/>
            <person name="Raymond J."/>
            <person name="Mimuro M."/>
            <person name="Blankenship R.E."/>
            <person name="Touchman J.W."/>
        </authorList>
    </citation>
    <scope>NUCLEOTIDE SEQUENCE [LARGE SCALE GENOMIC DNA]</scope>
    <source>
        <strain evidence="4">MBIC 11017</strain>
    </source>
</reference>
<dbReference type="eggNOG" id="COG0835">
    <property type="taxonomic scope" value="Bacteria"/>
</dbReference>
<dbReference type="HOGENOM" id="CLU_068402_0_0_3"/>
<proteinExistence type="predicted"/>
<dbReference type="InterPro" id="IPR039315">
    <property type="entry name" value="CheW"/>
</dbReference>
<dbReference type="STRING" id="329726.AM1_5079"/>
<evidence type="ECO:0000259" key="2">
    <source>
        <dbReference type="PROSITE" id="PS50851"/>
    </source>
</evidence>
<gene>
    <name evidence="3" type="primary">cheW</name>
    <name evidence="3" type="ordered locus">AM1_5079</name>
</gene>
<dbReference type="PANTHER" id="PTHR22617:SF23">
    <property type="entry name" value="CHEMOTAXIS PROTEIN CHEW"/>
    <property type="match status" value="1"/>
</dbReference>
<dbReference type="GO" id="GO:0007165">
    <property type="term" value="P:signal transduction"/>
    <property type="evidence" value="ECO:0007669"/>
    <property type="project" value="InterPro"/>
</dbReference>
<dbReference type="RefSeq" id="WP_012165314.1">
    <property type="nucleotide sequence ID" value="NC_009925.1"/>
</dbReference>
<dbReference type="InterPro" id="IPR036061">
    <property type="entry name" value="CheW-like_dom_sf"/>
</dbReference>
<dbReference type="SUPFAM" id="SSF50341">
    <property type="entry name" value="CheW-like"/>
    <property type="match status" value="2"/>
</dbReference>
<accession>B0C767</accession>
<dbReference type="GO" id="GO:0006935">
    <property type="term" value="P:chemotaxis"/>
    <property type="evidence" value="ECO:0007669"/>
    <property type="project" value="InterPro"/>
</dbReference>
<dbReference type="GO" id="GO:0005829">
    <property type="term" value="C:cytosol"/>
    <property type="evidence" value="ECO:0007669"/>
    <property type="project" value="TreeGrafter"/>
</dbReference>
<sequence length="425" mass="46844">MDNQAYLIFQLQELWYGIDAELVQEVFPLPELTPLAEAPPDIIGMLNLRGKIVPVMHLACRLGQSQPNCKLKDAVIIMDWQGIQVGIVVNQVQDVLTFGAAAIDTSVEYGRSQASPYIKGVTRELEVPIVFLNPETLIRQPDQVASLAWESELDRTEPDFPEIPLNLESEPSSETLEEVEDPDEIAALHQQWEALLNDSESGSDSEQMLTADLEAAESDSDQPLEAALEEAFEPEPTAIQPPKLGTFFERYCPDASEADQDIFRQRAASLREAPTDTDPADLRSLAVVGLGNQYFGLDLSWVREFINIRSVTPIPCCPQHIVGNINLRGEVMTLVNIQKALNLSDDSRESPQKAVVFEVDDVVAGLTVDEVIDVTALSSAQIAPIPAAVSATYREFLQGMILYDNQYLNLLDLPKMISQGVLSVA</sequence>
<dbReference type="OrthoDB" id="9794382at2"/>
<dbReference type="AlphaFoldDB" id="B0C767"/>
<evidence type="ECO:0000313" key="4">
    <source>
        <dbReference type="Proteomes" id="UP000000268"/>
    </source>
</evidence>
<feature type="domain" description="CheW-like" evidence="2">
    <location>
        <begin position="3"/>
        <end position="143"/>
    </location>
</feature>
<feature type="domain" description="CheW-like" evidence="2">
    <location>
        <begin position="282"/>
        <end position="422"/>
    </location>
</feature>
<keyword evidence="4" id="KW-1185">Reference proteome</keyword>
<feature type="compositionally biased region" description="Low complexity" evidence="1">
    <location>
        <begin position="162"/>
        <end position="174"/>
    </location>
</feature>
<dbReference type="PANTHER" id="PTHR22617">
    <property type="entry name" value="CHEMOTAXIS SENSOR HISTIDINE KINASE-RELATED"/>
    <property type="match status" value="1"/>
</dbReference>
<evidence type="ECO:0000313" key="3">
    <source>
        <dbReference type="EMBL" id="ABW30044.1"/>
    </source>
</evidence>
<dbReference type="Gene3D" id="2.40.50.180">
    <property type="entry name" value="CheA-289, Domain 4"/>
    <property type="match status" value="2"/>
</dbReference>
<dbReference type="SMART" id="SM00260">
    <property type="entry name" value="CheW"/>
    <property type="match status" value="2"/>
</dbReference>
<dbReference type="PROSITE" id="PS50851">
    <property type="entry name" value="CHEW"/>
    <property type="match status" value="2"/>
</dbReference>
<organism evidence="3 4">
    <name type="scientific">Acaryochloris marina (strain MBIC 11017)</name>
    <dbReference type="NCBI Taxonomy" id="329726"/>
    <lineage>
        <taxon>Bacteria</taxon>
        <taxon>Bacillati</taxon>
        <taxon>Cyanobacteriota</taxon>
        <taxon>Cyanophyceae</taxon>
        <taxon>Acaryochloridales</taxon>
        <taxon>Acaryochloridaceae</taxon>
        <taxon>Acaryochloris</taxon>
    </lineage>
</organism>
<dbReference type="KEGG" id="amr:AM1_5079"/>
<dbReference type="Proteomes" id="UP000000268">
    <property type="component" value="Chromosome"/>
</dbReference>